<name>A0ABU2A688_9BURK</name>
<accession>A0ABU2A688</accession>
<evidence type="ECO:0000313" key="5">
    <source>
        <dbReference type="EMBL" id="MDR7332711.1"/>
    </source>
</evidence>
<dbReference type="PANTHER" id="PTHR38445">
    <property type="entry name" value="HTH-TYPE TRANSCRIPTIONAL REPRESSOR YTRA"/>
    <property type="match status" value="1"/>
</dbReference>
<sequence length="129" mass="14166">MHSSLVISQADARPMYLQITEQIRMRVAAGDWPPGKELPSIRALAADLKVSVITIKRAYLDLEAEGVIVTRHGKGSFVAEAQDRMQAAQRAELDTHLAAAGRIATTLGMSEDELMDRLRQAMNPQEPEA</sequence>
<dbReference type="PROSITE" id="PS50949">
    <property type="entry name" value="HTH_GNTR"/>
    <property type="match status" value="1"/>
</dbReference>
<keyword evidence="1" id="KW-0805">Transcription regulation</keyword>
<dbReference type="InterPro" id="IPR036388">
    <property type="entry name" value="WH-like_DNA-bd_sf"/>
</dbReference>
<keyword evidence="2" id="KW-0238">DNA-binding</keyword>
<feature type="domain" description="HTH gntR-type" evidence="4">
    <location>
        <begin position="13"/>
        <end position="81"/>
    </location>
</feature>
<dbReference type="Proteomes" id="UP001180825">
    <property type="component" value="Unassembled WGS sequence"/>
</dbReference>
<reference evidence="5 6" key="1">
    <citation type="submission" date="2023-07" db="EMBL/GenBank/DDBJ databases">
        <title>Sorghum-associated microbial communities from plants grown in Nebraska, USA.</title>
        <authorList>
            <person name="Schachtman D."/>
        </authorList>
    </citation>
    <scope>NUCLEOTIDE SEQUENCE [LARGE SCALE GENOMIC DNA]</scope>
    <source>
        <strain evidence="5 6">BE316</strain>
    </source>
</reference>
<keyword evidence="6" id="KW-1185">Reference proteome</keyword>
<dbReference type="CDD" id="cd07377">
    <property type="entry name" value="WHTH_GntR"/>
    <property type="match status" value="1"/>
</dbReference>
<evidence type="ECO:0000256" key="2">
    <source>
        <dbReference type="ARBA" id="ARBA00023125"/>
    </source>
</evidence>
<dbReference type="RefSeq" id="WP_310327615.1">
    <property type="nucleotide sequence ID" value="NZ_JAVDXV010000003.1"/>
</dbReference>
<dbReference type="SMART" id="SM00345">
    <property type="entry name" value="HTH_GNTR"/>
    <property type="match status" value="1"/>
</dbReference>
<organism evidence="5 6">
    <name type="scientific">Roseateles asaccharophilus</name>
    <dbReference type="NCBI Taxonomy" id="582607"/>
    <lineage>
        <taxon>Bacteria</taxon>
        <taxon>Pseudomonadati</taxon>
        <taxon>Pseudomonadota</taxon>
        <taxon>Betaproteobacteria</taxon>
        <taxon>Burkholderiales</taxon>
        <taxon>Sphaerotilaceae</taxon>
        <taxon>Roseateles</taxon>
    </lineage>
</organism>
<evidence type="ECO:0000256" key="1">
    <source>
        <dbReference type="ARBA" id="ARBA00023015"/>
    </source>
</evidence>
<dbReference type="PANTHER" id="PTHR38445:SF7">
    <property type="entry name" value="GNTR-FAMILY TRANSCRIPTIONAL REGULATOR"/>
    <property type="match status" value="1"/>
</dbReference>
<evidence type="ECO:0000313" key="6">
    <source>
        <dbReference type="Proteomes" id="UP001180825"/>
    </source>
</evidence>
<protein>
    <submittedName>
        <fullName evidence="5">GntR family transcriptional regulator</fullName>
    </submittedName>
</protein>
<comment type="caution">
    <text evidence="5">The sequence shown here is derived from an EMBL/GenBank/DDBJ whole genome shotgun (WGS) entry which is preliminary data.</text>
</comment>
<evidence type="ECO:0000259" key="4">
    <source>
        <dbReference type="PROSITE" id="PS50949"/>
    </source>
</evidence>
<dbReference type="Pfam" id="PF00392">
    <property type="entry name" value="GntR"/>
    <property type="match status" value="1"/>
</dbReference>
<dbReference type="EMBL" id="JAVDXV010000003">
    <property type="protein sequence ID" value="MDR7332711.1"/>
    <property type="molecule type" value="Genomic_DNA"/>
</dbReference>
<dbReference type="InterPro" id="IPR000524">
    <property type="entry name" value="Tscrpt_reg_HTH_GntR"/>
</dbReference>
<dbReference type="InterPro" id="IPR036390">
    <property type="entry name" value="WH_DNA-bd_sf"/>
</dbReference>
<gene>
    <name evidence="5" type="ORF">J2X21_001844</name>
</gene>
<dbReference type="Gene3D" id="1.10.10.10">
    <property type="entry name" value="Winged helix-like DNA-binding domain superfamily/Winged helix DNA-binding domain"/>
    <property type="match status" value="1"/>
</dbReference>
<keyword evidence="3" id="KW-0804">Transcription</keyword>
<evidence type="ECO:0000256" key="3">
    <source>
        <dbReference type="ARBA" id="ARBA00023163"/>
    </source>
</evidence>
<dbReference type="SUPFAM" id="SSF46785">
    <property type="entry name" value="Winged helix' DNA-binding domain"/>
    <property type="match status" value="1"/>
</dbReference>
<proteinExistence type="predicted"/>